<dbReference type="EMBL" id="LVVM01001422">
    <property type="protein sequence ID" value="OJA18564.1"/>
    <property type="molecule type" value="Genomic_DNA"/>
</dbReference>
<sequence>MSWQDSPASTMVVESLLARGIELCEYGTCKREHYWESHSRDTRTVFSVAVSPDDKRIQAEGVRSTSEARRPSEFGVLLP</sequence>
<name>A0A1J8R3T2_9AGAM</name>
<gene>
    <name evidence="2" type="ORF">AZE42_07885</name>
</gene>
<proteinExistence type="predicted"/>
<feature type="region of interest" description="Disordered" evidence="1">
    <location>
        <begin position="57"/>
        <end position="79"/>
    </location>
</feature>
<protein>
    <submittedName>
        <fullName evidence="2">Uncharacterized protein</fullName>
    </submittedName>
</protein>
<reference evidence="2 3" key="1">
    <citation type="submission" date="2016-03" db="EMBL/GenBank/DDBJ databases">
        <title>Comparative genomics of the ectomycorrhizal sister species Rhizopogon vinicolor and Rhizopogon vesiculosus (Basidiomycota: Boletales) reveals a divergence of the mating type B locus.</title>
        <authorList>
            <person name="Mujic A.B."/>
            <person name="Kuo A."/>
            <person name="Tritt A."/>
            <person name="Lipzen A."/>
            <person name="Chen C."/>
            <person name="Johnson J."/>
            <person name="Sharma A."/>
            <person name="Barry K."/>
            <person name="Grigoriev I.V."/>
            <person name="Spatafora J.W."/>
        </authorList>
    </citation>
    <scope>NUCLEOTIDE SEQUENCE [LARGE SCALE GENOMIC DNA]</scope>
    <source>
        <strain evidence="2 3">AM-OR11-056</strain>
    </source>
</reference>
<evidence type="ECO:0000313" key="2">
    <source>
        <dbReference type="EMBL" id="OJA18564.1"/>
    </source>
</evidence>
<comment type="caution">
    <text evidence="2">The sequence shown here is derived from an EMBL/GenBank/DDBJ whole genome shotgun (WGS) entry which is preliminary data.</text>
</comment>
<dbReference type="Proteomes" id="UP000183567">
    <property type="component" value="Unassembled WGS sequence"/>
</dbReference>
<dbReference type="AlphaFoldDB" id="A0A1J8R3T2"/>
<evidence type="ECO:0000256" key="1">
    <source>
        <dbReference type="SAM" id="MobiDB-lite"/>
    </source>
</evidence>
<keyword evidence="3" id="KW-1185">Reference proteome</keyword>
<accession>A0A1J8R3T2</accession>
<evidence type="ECO:0000313" key="3">
    <source>
        <dbReference type="Proteomes" id="UP000183567"/>
    </source>
</evidence>
<organism evidence="2 3">
    <name type="scientific">Rhizopogon vesiculosus</name>
    <dbReference type="NCBI Taxonomy" id="180088"/>
    <lineage>
        <taxon>Eukaryota</taxon>
        <taxon>Fungi</taxon>
        <taxon>Dikarya</taxon>
        <taxon>Basidiomycota</taxon>
        <taxon>Agaricomycotina</taxon>
        <taxon>Agaricomycetes</taxon>
        <taxon>Agaricomycetidae</taxon>
        <taxon>Boletales</taxon>
        <taxon>Suillineae</taxon>
        <taxon>Rhizopogonaceae</taxon>
        <taxon>Rhizopogon</taxon>
    </lineage>
</organism>